<proteinExistence type="predicted"/>
<dbReference type="STRING" id="6205.A0A0R3WV36"/>
<evidence type="ECO:0000313" key="3">
    <source>
        <dbReference type="WBParaSite" id="TTAC_0000462601-mRNA-1"/>
    </source>
</evidence>
<dbReference type="Proteomes" id="UP000274429">
    <property type="component" value="Unassembled WGS sequence"/>
</dbReference>
<keyword evidence="2" id="KW-1185">Reference proteome</keyword>
<dbReference type="CDD" id="cd22968">
    <property type="entry name" value="DD_EFCAB5"/>
    <property type="match status" value="1"/>
</dbReference>
<sequence>MDDQDKCTPKTVDEIAKGFPFSQRFHTHGEEPHSQLRRPQIRIRTTALQERLYNEELFLVRLLSYQREDQRRIKEALVDRVEWLLQRIPIDILSYQWLQNCTISVEVRAFLAEHLFPILVLGLEHVLREADQHGLCQPSEGKTDEEKAEFEQMKVNFNPLNRLAEFLMRNNPKYDNLTGNICLTPYSRGIRQILGLLKQDLFLKSDTELAKFTAAADKRKSDFEMLKEQEERELDEKRRKLDPVFDCFRLDGRDDINAVVVQKSIQSFLQIAINLPENLMITERPVVHVEPVDENVECYIRSEFLTYTMALVRPLSMEAFDMLVEHMQRCAREYREHVNQRLKLDVLTEIAISCDKDAVGKKMDVGKVSVEDTETLFAVTNKNLR</sequence>
<dbReference type="WBParaSite" id="TTAC_0000462601-mRNA-1">
    <property type="protein sequence ID" value="TTAC_0000462601-mRNA-1"/>
    <property type="gene ID" value="TTAC_0000462601"/>
</dbReference>
<reference evidence="3" key="1">
    <citation type="submission" date="2017-02" db="UniProtKB">
        <authorList>
            <consortium name="WormBaseParasite"/>
        </authorList>
    </citation>
    <scope>IDENTIFICATION</scope>
</reference>
<dbReference type="AlphaFoldDB" id="A0A0R3WV36"/>
<dbReference type="EMBL" id="UYWX01004883">
    <property type="protein sequence ID" value="VDM25283.1"/>
    <property type="molecule type" value="Genomic_DNA"/>
</dbReference>
<protein>
    <submittedName>
        <fullName evidence="3">CDT1 domain-containing protein</fullName>
    </submittedName>
</protein>
<name>A0A0R3WV36_HYDTA</name>
<accession>A0A0R3WV36</accession>
<reference evidence="1 2" key="2">
    <citation type="submission" date="2018-11" db="EMBL/GenBank/DDBJ databases">
        <authorList>
            <consortium name="Pathogen Informatics"/>
        </authorList>
    </citation>
    <scope>NUCLEOTIDE SEQUENCE [LARGE SCALE GENOMIC DNA]</scope>
</reference>
<dbReference type="OrthoDB" id="199400at2759"/>
<dbReference type="PANTHER" id="PTHR46788">
    <property type="entry name" value="EF-HAND CALCIUM-BINDING DOMAIN-CONTAINING PROTEIN 5"/>
    <property type="match status" value="1"/>
</dbReference>
<gene>
    <name evidence="1" type="ORF">TTAC_LOCUS4611</name>
</gene>
<evidence type="ECO:0000313" key="2">
    <source>
        <dbReference type="Proteomes" id="UP000274429"/>
    </source>
</evidence>
<dbReference type="PANTHER" id="PTHR46788:SF1">
    <property type="entry name" value="EF-HAND CALCIUM-BINDING DOMAIN-CONTAINING PROTEIN 5"/>
    <property type="match status" value="1"/>
</dbReference>
<organism evidence="3">
    <name type="scientific">Hydatigena taeniaeformis</name>
    <name type="common">Feline tapeworm</name>
    <name type="synonym">Taenia taeniaeformis</name>
    <dbReference type="NCBI Taxonomy" id="6205"/>
    <lineage>
        <taxon>Eukaryota</taxon>
        <taxon>Metazoa</taxon>
        <taxon>Spiralia</taxon>
        <taxon>Lophotrochozoa</taxon>
        <taxon>Platyhelminthes</taxon>
        <taxon>Cestoda</taxon>
        <taxon>Eucestoda</taxon>
        <taxon>Cyclophyllidea</taxon>
        <taxon>Taeniidae</taxon>
        <taxon>Hydatigera</taxon>
    </lineage>
</organism>
<evidence type="ECO:0000313" key="1">
    <source>
        <dbReference type="EMBL" id="VDM25283.1"/>
    </source>
</evidence>